<dbReference type="Pfam" id="PF01467">
    <property type="entry name" value="CTP_transf_like"/>
    <property type="match status" value="1"/>
</dbReference>
<dbReference type="InterPro" id="IPR050385">
    <property type="entry name" value="Archaeal_FAD_synthase"/>
</dbReference>
<dbReference type="Proteomes" id="UP000638918">
    <property type="component" value="Unassembled WGS sequence"/>
</dbReference>
<dbReference type="SUPFAM" id="SSF52374">
    <property type="entry name" value="Nucleotidylyl transferase"/>
    <property type="match status" value="1"/>
</dbReference>
<reference evidence="4 5" key="1">
    <citation type="submission" date="2020-08" db="EMBL/GenBank/DDBJ databases">
        <title>A Genomic Blueprint of the Chicken Gut Microbiome.</title>
        <authorList>
            <person name="Gilroy R."/>
            <person name="Ravi A."/>
            <person name="Getino M."/>
            <person name="Pursley I."/>
            <person name="Horton D.L."/>
            <person name="Alikhan N.-F."/>
            <person name="Baker D."/>
            <person name="Gharbi K."/>
            <person name="Hall N."/>
            <person name="Watson M."/>
            <person name="Adriaenssens E.M."/>
            <person name="Foster-Nyarko E."/>
            <person name="Jarju S."/>
            <person name="Secka A."/>
            <person name="Antonio M."/>
            <person name="Oren A."/>
            <person name="Chaudhuri R."/>
            <person name="La Ragione R.M."/>
            <person name="Hildebrand F."/>
            <person name="Pallen M.J."/>
        </authorList>
    </citation>
    <scope>NUCLEOTIDE SEQUENCE [LARGE SCALE GENOMIC DNA]</scope>
    <source>
        <strain evidence="4 5">Sa3CVA3</strain>
    </source>
</reference>
<organism evidence="4 5">
    <name type="scientific">Brevundimonas guildfordensis</name>
    <dbReference type="NCBI Taxonomy" id="2762241"/>
    <lineage>
        <taxon>Bacteria</taxon>
        <taxon>Pseudomonadati</taxon>
        <taxon>Pseudomonadota</taxon>
        <taxon>Alphaproteobacteria</taxon>
        <taxon>Caulobacterales</taxon>
        <taxon>Caulobacteraceae</taxon>
        <taxon>Brevundimonas</taxon>
    </lineage>
</organism>
<dbReference type="GO" id="GO:0016779">
    <property type="term" value="F:nucleotidyltransferase activity"/>
    <property type="evidence" value="ECO:0007669"/>
    <property type="project" value="UniProtKB-KW"/>
</dbReference>
<dbReference type="NCBIfam" id="TIGR00125">
    <property type="entry name" value="cyt_tran_rel"/>
    <property type="match status" value="1"/>
</dbReference>
<keyword evidence="2 4" id="KW-0548">Nucleotidyltransferase</keyword>
<keyword evidence="1" id="KW-0808">Transferase</keyword>
<keyword evidence="5" id="KW-1185">Reference proteome</keyword>
<dbReference type="InterPro" id="IPR004821">
    <property type="entry name" value="Cyt_trans-like"/>
</dbReference>
<evidence type="ECO:0000256" key="2">
    <source>
        <dbReference type="ARBA" id="ARBA00022695"/>
    </source>
</evidence>
<evidence type="ECO:0000313" key="4">
    <source>
        <dbReference type="EMBL" id="MBD7941387.1"/>
    </source>
</evidence>
<sequence length="135" mass="14993">MRTVITYGTFDLFHVGHLRILERARALGDRLVVAISTDEFNLLKGKRSVIPFASRAEIVAGLSCVDLVIAEENWDQKVSDILNFQASVFVMGGDWEGKFDELREHCEVVYLSRTDGVSSSMIKKVVGAGDFLRAA</sequence>
<dbReference type="EMBL" id="JACSQU010000001">
    <property type="protein sequence ID" value="MBD7941387.1"/>
    <property type="molecule type" value="Genomic_DNA"/>
</dbReference>
<dbReference type="PANTHER" id="PTHR43793:SF1">
    <property type="entry name" value="FAD SYNTHASE"/>
    <property type="match status" value="1"/>
</dbReference>
<dbReference type="PANTHER" id="PTHR43793">
    <property type="entry name" value="FAD SYNTHASE"/>
    <property type="match status" value="1"/>
</dbReference>
<evidence type="ECO:0000256" key="1">
    <source>
        <dbReference type="ARBA" id="ARBA00022679"/>
    </source>
</evidence>
<proteinExistence type="predicted"/>
<evidence type="ECO:0000259" key="3">
    <source>
        <dbReference type="Pfam" id="PF01467"/>
    </source>
</evidence>
<evidence type="ECO:0000313" key="5">
    <source>
        <dbReference type="Proteomes" id="UP000638918"/>
    </source>
</evidence>
<accession>A0ABR8R0S2</accession>
<name>A0ABR8R0S2_9CAUL</name>
<dbReference type="Gene3D" id="3.40.50.620">
    <property type="entry name" value="HUPs"/>
    <property type="match status" value="1"/>
</dbReference>
<protein>
    <submittedName>
        <fullName evidence="4">Adenylyltransferase/cytidyltransferase family protein</fullName>
    </submittedName>
</protein>
<comment type="caution">
    <text evidence="4">The sequence shown here is derived from an EMBL/GenBank/DDBJ whole genome shotgun (WGS) entry which is preliminary data.</text>
</comment>
<dbReference type="InterPro" id="IPR014729">
    <property type="entry name" value="Rossmann-like_a/b/a_fold"/>
</dbReference>
<feature type="domain" description="Cytidyltransferase-like" evidence="3">
    <location>
        <begin position="5"/>
        <end position="124"/>
    </location>
</feature>
<gene>
    <name evidence="4" type="ORF">H9656_08305</name>
</gene>